<dbReference type="EMBL" id="CAJNOJ010000249">
    <property type="protein sequence ID" value="CAF1335556.1"/>
    <property type="molecule type" value="Genomic_DNA"/>
</dbReference>
<proteinExistence type="predicted"/>
<evidence type="ECO:0000313" key="3">
    <source>
        <dbReference type="Proteomes" id="UP000663852"/>
    </source>
</evidence>
<reference evidence="2" key="1">
    <citation type="submission" date="2021-02" db="EMBL/GenBank/DDBJ databases">
        <authorList>
            <person name="Nowell W R."/>
        </authorList>
    </citation>
    <scope>NUCLEOTIDE SEQUENCE</scope>
</reference>
<gene>
    <name evidence="2" type="ORF">EDS130_LOCUS32437</name>
</gene>
<keyword evidence="1" id="KW-1133">Transmembrane helix</keyword>
<sequence length="388" mass="46324">MRKVSQCFVFRRKIKHIRLKTLIILLIFWIFVIYEILIYFPSLSIFSTKSFVPIIFRKQIQNITNVMKNDIYDQCNSVLRRSVSLGSLEFNSTIGEYYFTNYTITLLSDVYLILQFSSKLENNHEFYRKLVSSYLLSKNLEKLPFKQQLRTNILIFLSEHFSNMMYERLTMWFKSIYEPYTRRMHIIPTNDHREDMTLKFILNHTKYNSDIHLDTILFFIEDNLILQSEMLVDTIEFFVTHEPCFVYHPNYFHGCQFEGILDTNKYTTIVFGKTRLWRSISPKTFTYTGRLRTFLAFEDLFIHSNDKNRSINELIQTYAEKTTFFCAVPSYSTQFERLLFPDGIRITADDDMSIYFHDWSSLARQALTEAQTKDAFPIEKIDEGTLFS</sequence>
<accession>A0A815G7C4</accession>
<keyword evidence="1" id="KW-0812">Transmembrane</keyword>
<name>A0A815G7C4_ADIRI</name>
<protein>
    <submittedName>
        <fullName evidence="2">Uncharacterized protein</fullName>
    </submittedName>
</protein>
<dbReference type="OrthoDB" id="9980831at2759"/>
<organism evidence="2 3">
    <name type="scientific">Adineta ricciae</name>
    <name type="common">Rotifer</name>
    <dbReference type="NCBI Taxonomy" id="249248"/>
    <lineage>
        <taxon>Eukaryota</taxon>
        <taxon>Metazoa</taxon>
        <taxon>Spiralia</taxon>
        <taxon>Gnathifera</taxon>
        <taxon>Rotifera</taxon>
        <taxon>Eurotatoria</taxon>
        <taxon>Bdelloidea</taxon>
        <taxon>Adinetida</taxon>
        <taxon>Adinetidae</taxon>
        <taxon>Adineta</taxon>
    </lineage>
</organism>
<dbReference type="AlphaFoldDB" id="A0A815G7C4"/>
<keyword evidence="1" id="KW-0472">Membrane</keyword>
<evidence type="ECO:0000313" key="2">
    <source>
        <dbReference type="EMBL" id="CAF1335556.1"/>
    </source>
</evidence>
<evidence type="ECO:0000256" key="1">
    <source>
        <dbReference type="SAM" id="Phobius"/>
    </source>
</evidence>
<feature type="transmembrane region" description="Helical" evidence="1">
    <location>
        <begin position="21"/>
        <end position="40"/>
    </location>
</feature>
<dbReference type="Proteomes" id="UP000663852">
    <property type="component" value="Unassembled WGS sequence"/>
</dbReference>
<comment type="caution">
    <text evidence="2">The sequence shown here is derived from an EMBL/GenBank/DDBJ whole genome shotgun (WGS) entry which is preliminary data.</text>
</comment>